<dbReference type="PANTHER" id="PTHR45807">
    <property type="entry name" value="TYROSINE-PROTEIN KINASE HOPSCOTCH"/>
    <property type="match status" value="1"/>
</dbReference>
<dbReference type="EMBL" id="VWYJ01029766">
    <property type="protein sequence ID" value="NXR03808.1"/>
    <property type="molecule type" value="Genomic_DNA"/>
</dbReference>
<dbReference type="CDD" id="cd13334">
    <property type="entry name" value="FERM_C_JAK3"/>
    <property type="match status" value="1"/>
</dbReference>
<dbReference type="SMART" id="SM00252">
    <property type="entry name" value="SH2"/>
    <property type="match status" value="1"/>
</dbReference>
<feature type="non-terminal residue" evidence="5">
    <location>
        <position position="1"/>
    </location>
</feature>
<dbReference type="GO" id="GO:0022407">
    <property type="term" value="P:regulation of cell-cell adhesion"/>
    <property type="evidence" value="ECO:0007669"/>
    <property type="project" value="UniProtKB-ARBA"/>
</dbReference>
<keyword evidence="1 2" id="KW-0727">SH2 domain</keyword>
<dbReference type="GO" id="GO:0035556">
    <property type="term" value="P:intracellular signal transduction"/>
    <property type="evidence" value="ECO:0007669"/>
    <property type="project" value="TreeGrafter"/>
</dbReference>
<feature type="domain" description="FERM" evidence="4">
    <location>
        <begin position="1"/>
        <end position="129"/>
    </location>
</feature>
<dbReference type="InterPro" id="IPR036860">
    <property type="entry name" value="SH2_dom_sf"/>
</dbReference>
<dbReference type="Gene3D" id="2.30.29.30">
    <property type="entry name" value="Pleckstrin-homology domain (PH domain)/Phosphotyrosine-binding domain (PTB)"/>
    <property type="match status" value="1"/>
</dbReference>
<keyword evidence="5" id="KW-0418">Kinase</keyword>
<dbReference type="GO" id="GO:0007259">
    <property type="term" value="P:cell surface receptor signaling pathway via JAK-STAT"/>
    <property type="evidence" value="ECO:0007669"/>
    <property type="project" value="TreeGrafter"/>
</dbReference>
<dbReference type="InterPro" id="IPR000299">
    <property type="entry name" value="FERM_domain"/>
</dbReference>
<evidence type="ECO:0000259" key="3">
    <source>
        <dbReference type="PROSITE" id="PS50001"/>
    </source>
</evidence>
<organism evidence="5 6">
    <name type="scientific">Sagittarius serpentarius</name>
    <name type="common">Secretary bird</name>
    <dbReference type="NCBI Taxonomy" id="56258"/>
    <lineage>
        <taxon>Eukaryota</taxon>
        <taxon>Metazoa</taxon>
        <taxon>Chordata</taxon>
        <taxon>Craniata</taxon>
        <taxon>Vertebrata</taxon>
        <taxon>Euteleostomi</taxon>
        <taxon>Archelosauria</taxon>
        <taxon>Archosauria</taxon>
        <taxon>Dinosauria</taxon>
        <taxon>Saurischia</taxon>
        <taxon>Theropoda</taxon>
        <taxon>Coelurosauria</taxon>
        <taxon>Aves</taxon>
        <taxon>Neognathae</taxon>
        <taxon>Neoaves</taxon>
        <taxon>Telluraves</taxon>
        <taxon>Accipitrimorphae</taxon>
        <taxon>Accipitriformes</taxon>
        <taxon>Sagittariidae</taxon>
        <taxon>Sagittarius</taxon>
    </lineage>
</organism>
<dbReference type="GO" id="GO:0004715">
    <property type="term" value="F:non-membrane spanning protein tyrosine kinase activity"/>
    <property type="evidence" value="ECO:0007669"/>
    <property type="project" value="TreeGrafter"/>
</dbReference>
<dbReference type="GO" id="GO:0005829">
    <property type="term" value="C:cytosol"/>
    <property type="evidence" value="ECO:0007669"/>
    <property type="project" value="TreeGrafter"/>
</dbReference>
<evidence type="ECO:0000259" key="4">
    <source>
        <dbReference type="PROSITE" id="PS50057"/>
    </source>
</evidence>
<protein>
    <submittedName>
        <fullName evidence="5">JAK3 kinase</fullName>
    </submittedName>
</protein>
<gene>
    <name evidence="5" type="primary">Jak3</name>
    <name evidence="5" type="ORF">SAGSER_R14385</name>
</gene>
<comment type="caution">
    <text evidence="5">The sequence shown here is derived from an EMBL/GenBank/DDBJ whole genome shotgun (WGS) entry which is preliminary data.</text>
</comment>
<proteinExistence type="predicted"/>
<evidence type="ECO:0000256" key="2">
    <source>
        <dbReference type="PROSITE-ProRule" id="PRU00191"/>
    </source>
</evidence>
<dbReference type="PANTHER" id="PTHR45807:SF3">
    <property type="entry name" value="TYROSINE-PROTEIN KINASE JAK3"/>
    <property type="match status" value="1"/>
</dbReference>
<dbReference type="SUPFAM" id="SSF55550">
    <property type="entry name" value="SH2 domain"/>
    <property type="match status" value="1"/>
</dbReference>
<dbReference type="SUPFAM" id="SSF50729">
    <property type="entry name" value="PH domain-like"/>
    <property type="match status" value="1"/>
</dbReference>
<dbReference type="GO" id="GO:0060397">
    <property type="term" value="P:growth hormone receptor signaling pathway via JAK-STAT"/>
    <property type="evidence" value="ECO:0007669"/>
    <property type="project" value="TreeGrafter"/>
</dbReference>
<evidence type="ECO:0000256" key="1">
    <source>
        <dbReference type="ARBA" id="ARBA00022999"/>
    </source>
</evidence>
<dbReference type="InterPro" id="IPR000980">
    <property type="entry name" value="SH2"/>
</dbReference>
<dbReference type="GO" id="GO:0030154">
    <property type="term" value="P:cell differentiation"/>
    <property type="evidence" value="ECO:0007669"/>
    <property type="project" value="TreeGrafter"/>
</dbReference>
<dbReference type="InterPro" id="IPR041381">
    <property type="entry name" value="JAK1-3/TYK2_PHL_dom"/>
</dbReference>
<dbReference type="PROSITE" id="PS50001">
    <property type="entry name" value="SH2"/>
    <property type="match status" value="1"/>
</dbReference>
<sequence length="276" mass="30405">IGGCQTDGRYLKLKYLLDLERLQRRWAEESFHVRSPGSAADVAIHVAGESGISWSCSGSESLQHFCDFPDIADISIKQASREGSPVENRIVTLTKTDNRVLEVEFPTLREARSFVALIDGYYRLTADAHHYFCKEVAPPRLLEDMENQCHGPISSEFAVNKLKLAGSCPGLYLLRRSPQDFNSYLLTVCAEVRPGPGALAPRGIAQGPALGAAGTPSGRDYKRCLIRRDEDGNFWLSGVARRFCSLRELLGTYGRCGLQAEGARMRLAACCPPLPK</sequence>
<keyword evidence="6" id="KW-1185">Reference proteome</keyword>
<dbReference type="GO" id="GO:0005131">
    <property type="term" value="F:growth hormone receptor binding"/>
    <property type="evidence" value="ECO:0007669"/>
    <property type="project" value="TreeGrafter"/>
</dbReference>
<keyword evidence="5" id="KW-0808">Transferase</keyword>
<dbReference type="Proteomes" id="UP000539599">
    <property type="component" value="Unassembled WGS sequence"/>
</dbReference>
<name>A0A7L2HWU0_SAGSE</name>
<feature type="domain" description="SH2" evidence="3">
    <location>
        <begin position="148"/>
        <end position="253"/>
    </location>
</feature>
<dbReference type="InterPro" id="IPR051286">
    <property type="entry name" value="JAK"/>
</dbReference>
<reference evidence="5 6" key="1">
    <citation type="submission" date="2019-09" db="EMBL/GenBank/DDBJ databases">
        <title>Bird 10,000 Genomes (B10K) Project - Family phase.</title>
        <authorList>
            <person name="Zhang G."/>
        </authorList>
    </citation>
    <scope>NUCLEOTIDE SEQUENCE [LARGE SCALE GENOMIC DNA]</scope>
    <source>
        <strain evidence="5">B10K-DU-011-38</strain>
        <tissue evidence="5">Muscle</tissue>
    </source>
</reference>
<feature type="non-terminal residue" evidence="5">
    <location>
        <position position="276"/>
    </location>
</feature>
<evidence type="ECO:0000313" key="5">
    <source>
        <dbReference type="EMBL" id="NXR03808.1"/>
    </source>
</evidence>
<dbReference type="GO" id="GO:0050865">
    <property type="term" value="P:regulation of cell activation"/>
    <property type="evidence" value="ECO:0007669"/>
    <property type="project" value="UniProtKB-ARBA"/>
</dbReference>
<dbReference type="Gene3D" id="3.30.505.10">
    <property type="entry name" value="SH2 domain"/>
    <property type="match status" value="1"/>
</dbReference>
<dbReference type="AlphaFoldDB" id="A0A7L2HWU0"/>
<dbReference type="PROSITE" id="PS50057">
    <property type="entry name" value="FERM_3"/>
    <property type="match status" value="1"/>
</dbReference>
<evidence type="ECO:0000313" key="6">
    <source>
        <dbReference type="Proteomes" id="UP000539599"/>
    </source>
</evidence>
<dbReference type="Pfam" id="PF21990">
    <property type="entry name" value="SH2_1"/>
    <property type="match status" value="2"/>
</dbReference>
<dbReference type="GO" id="GO:0019221">
    <property type="term" value="P:cytokine-mediated signaling pathway"/>
    <property type="evidence" value="ECO:0007669"/>
    <property type="project" value="TreeGrafter"/>
</dbReference>
<accession>A0A7L2HWU0</accession>
<dbReference type="Pfam" id="PF17887">
    <property type="entry name" value="Jak1_Phl"/>
    <property type="match status" value="1"/>
</dbReference>
<dbReference type="InterPro" id="IPR011993">
    <property type="entry name" value="PH-like_dom_sf"/>
</dbReference>